<organism evidence="2 3">
    <name type="scientific">Acinetobacter calcoaceticus</name>
    <dbReference type="NCBI Taxonomy" id="471"/>
    <lineage>
        <taxon>Bacteria</taxon>
        <taxon>Pseudomonadati</taxon>
        <taxon>Pseudomonadota</taxon>
        <taxon>Gammaproteobacteria</taxon>
        <taxon>Moraxellales</taxon>
        <taxon>Moraxellaceae</taxon>
        <taxon>Acinetobacter</taxon>
        <taxon>Acinetobacter calcoaceticus/baumannii complex</taxon>
    </lineage>
</organism>
<comment type="caution">
    <text evidence="2">The sequence shown here is derived from an EMBL/GenBank/DDBJ whole genome shotgun (WGS) entry which is preliminary data.</text>
</comment>
<sequence length="196" mass="21816">MRTIKLMMLCMIFFLTTNKVNATDEAIQYIDDGIVQYFCDAKSSSFYFDADSLTSPLIGFSKQKVDVMSLLLSSKEDSYGNITRLGSKKFVRQCGAIQLVFESGFYNSNIQGFLGLMDYPLLSISINDKKIMSKSTLNLCASGGVRMTCPTDVSIQSIKIIKVSRNLFQITLTEAFPEEDGGGFKLKNAIQILEVQ</sequence>
<dbReference type="EMBL" id="SLVJ01000034">
    <property type="protein sequence ID" value="TCM60285.1"/>
    <property type="molecule type" value="Genomic_DNA"/>
</dbReference>
<reference evidence="2 3" key="1">
    <citation type="submission" date="2019-03" db="EMBL/GenBank/DDBJ databases">
        <title>Genomic analyses of the natural microbiome of Caenorhabditis elegans.</title>
        <authorList>
            <person name="Samuel B."/>
        </authorList>
    </citation>
    <scope>NUCLEOTIDE SEQUENCE [LARGE SCALE GENOMIC DNA]</scope>
    <source>
        <strain evidence="2 3">JUb89</strain>
    </source>
</reference>
<protein>
    <submittedName>
        <fullName evidence="2">Uncharacterized protein</fullName>
    </submittedName>
</protein>
<keyword evidence="1" id="KW-0732">Signal</keyword>
<dbReference type="Proteomes" id="UP000294963">
    <property type="component" value="Unassembled WGS sequence"/>
</dbReference>
<feature type="chain" id="PRO_5020295516" evidence="1">
    <location>
        <begin position="23"/>
        <end position="196"/>
    </location>
</feature>
<gene>
    <name evidence="2" type="ORF">EC844_13436</name>
</gene>
<evidence type="ECO:0000313" key="3">
    <source>
        <dbReference type="Proteomes" id="UP000294963"/>
    </source>
</evidence>
<dbReference type="OrthoDB" id="9961233at2"/>
<feature type="signal peptide" evidence="1">
    <location>
        <begin position="1"/>
        <end position="22"/>
    </location>
</feature>
<proteinExistence type="predicted"/>
<keyword evidence="3" id="KW-1185">Reference proteome</keyword>
<dbReference type="AlphaFoldDB" id="A0A4R1XFQ1"/>
<accession>A0A4R1XFQ1</accession>
<evidence type="ECO:0000313" key="2">
    <source>
        <dbReference type="EMBL" id="TCM60285.1"/>
    </source>
</evidence>
<evidence type="ECO:0000256" key="1">
    <source>
        <dbReference type="SAM" id="SignalP"/>
    </source>
</evidence>
<name>A0A4R1XFQ1_ACICA</name>